<evidence type="ECO:0000313" key="2">
    <source>
        <dbReference type="Proteomes" id="UP001285921"/>
    </source>
</evidence>
<sequence length="97" mass="11060">MQHFINRFHDHKFDYVLAIPPFLDGGYVIYDLIADDGEVKVRLDSTRDIYSSDAGLQLTCKAIEFDNKGTVVVRQCTGPESVEVSHYSLFSFDPTRK</sequence>
<dbReference type="RefSeq" id="WP_164775573.1">
    <property type="nucleotide sequence ID" value="NZ_BTCL01000008.1"/>
</dbReference>
<organism evidence="1 2">
    <name type="scientific">Paenibacillus glycanilyticus</name>
    <dbReference type="NCBI Taxonomy" id="126569"/>
    <lineage>
        <taxon>Bacteria</taxon>
        <taxon>Bacillati</taxon>
        <taxon>Bacillota</taxon>
        <taxon>Bacilli</taxon>
        <taxon>Bacillales</taxon>
        <taxon>Paenibacillaceae</taxon>
        <taxon>Paenibacillus</taxon>
    </lineage>
</organism>
<keyword evidence="2" id="KW-1185">Reference proteome</keyword>
<name>A0ABQ6NKV6_9BACL</name>
<reference evidence="1 2" key="1">
    <citation type="submission" date="2023-05" db="EMBL/GenBank/DDBJ databases">
        <title>Draft genome of Paenibacillus sp. CCS26.</title>
        <authorList>
            <person name="Akita H."/>
            <person name="Shinto Y."/>
            <person name="Kimura Z."/>
        </authorList>
    </citation>
    <scope>NUCLEOTIDE SEQUENCE [LARGE SCALE GENOMIC DNA]</scope>
    <source>
        <strain evidence="1 2">CCS26</strain>
    </source>
</reference>
<accession>A0ABQ6NKV6</accession>
<proteinExistence type="predicted"/>
<comment type="caution">
    <text evidence="1">The sequence shown here is derived from an EMBL/GenBank/DDBJ whole genome shotgun (WGS) entry which is preliminary data.</text>
</comment>
<evidence type="ECO:0000313" key="1">
    <source>
        <dbReference type="EMBL" id="GMK45721.1"/>
    </source>
</evidence>
<gene>
    <name evidence="1" type="ORF">PghCCS26_28490</name>
</gene>
<protein>
    <submittedName>
        <fullName evidence="1">Uncharacterized protein</fullName>
    </submittedName>
</protein>
<dbReference type="Proteomes" id="UP001285921">
    <property type="component" value="Unassembled WGS sequence"/>
</dbReference>
<dbReference type="EMBL" id="BTCL01000008">
    <property type="protein sequence ID" value="GMK45721.1"/>
    <property type="molecule type" value="Genomic_DNA"/>
</dbReference>